<dbReference type="GO" id="GO:0005773">
    <property type="term" value="C:vacuole"/>
    <property type="evidence" value="ECO:0007669"/>
    <property type="project" value="UniProtKB-SubCell"/>
</dbReference>
<dbReference type="FunFam" id="2.120.10.30:FF:000066">
    <property type="entry name" value="ABC transporter permease protein"/>
    <property type="match status" value="1"/>
</dbReference>
<evidence type="ECO:0000256" key="2">
    <source>
        <dbReference type="ARBA" id="ARBA00009191"/>
    </source>
</evidence>
<dbReference type="Proteomes" id="UP001428341">
    <property type="component" value="Unassembled WGS sequence"/>
</dbReference>
<evidence type="ECO:0000256" key="1">
    <source>
        <dbReference type="ARBA" id="ARBA00004116"/>
    </source>
</evidence>
<evidence type="ECO:0000313" key="7">
    <source>
        <dbReference type="Proteomes" id="UP001428341"/>
    </source>
</evidence>
<dbReference type="Pfam" id="PF03088">
    <property type="entry name" value="Str_synth"/>
    <property type="match status" value="1"/>
</dbReference>
<name>A0AAP0QRR6_9ROSI</name>
<evidence type="ECO:0000259" key="5">
    <source>
        <dbReference type="Pfam" id="PF03088"/>
    </source>
</evidence>
<dbReference type="PANTHER" id="PTHR10426:SF68">
    <property type="entry name" value="OS07G0614000 PROTEIN"/>
    <property type="match status" value="1"/>
</dbReference>
<evidence type="ECO:0000256" key="4">
    <source>
        <dbReference type="ARBA" id="ARBA00023180"/>
    </source>
</evidence>
<comment type="subcellular location">
    <subcellularLocation>
        <location evidence="1">Vacuole</location>
    </subcellularLocation>
</comment>
<keyword evidence="3" id="KW-0926">Vacuole</keyword>
<comment type="similarity">
    <text evidence="2">Belongs to the strictosidine synthase family.</text>
</comment>
<dbReference type="InterPro" id="IPR018119">
    <property type="entry name" value="Strictosidine_synth_cons-reg"/>
</dbReference>
<evidence type="ECO:0000313" key="6">
    <source>
        <dbReference type="EMBL" id="KAK9210027.1"/>
    </source>
</evidence>
<dbReference type="PANTHER" id="PTHR10426">
    <property type="entry name" value="STRICTOSIDINE SYNTHASE-RELATED"/>
    <property type="match status" value="1"/>
</dbReference>
<dbReference type="SUPFAM" id="SSF63829">
    <property type="entry name" value="Calcium-dependent phosphotriesterase"/>
    <property type="match status" value="1"/>
</dbReference>
<dbReference type="GO" id="GO:0012505">
    <property type="term" value="C:endomembrane system"/>
    <property type="evidence" value="ECO:0007669"/>
    <property type="project" value="TreeGrafter"/>
</dbReference>
<comment type="caution">
    <text evidence="6">The sequence shown here is derived from an EMBL/GenBank/DDBJ whole genome shotgun (WGS) entry which is preliminary data.</text>
</comment>
<feature type="domain" description="Strictosidine synthase conserved region" evidence="5">
    <location>
        <begin position="157"/>
        <end position="238"/>
    </location>
</feature>
<dbReference type="EMBL" id="JBCGBO010000004">
    <property type="protein sequence ID" value="KAK9210027.1"/>
    <property type="molecule type" value="Genomic_DNA"/>
</dbReference>
<proteinExistence type="inferred from homology"/>
<keyword evidence="4" id="KW-0325">Glycoprotein</keyword>
<dbReference type="AlphaFoldDB" id="A0AAP0QRR6"/>
<sequence length="363" mass="40024">MPPKSTPQTTERTSSKFWMPSGFMLACLLAFTLQIFFSLPPVSSDSLLPMISTFQGLIKLGEGVVNYPEDVAVDRNGVVYTATRDGWIMRLQNNGTWKNWKLIHSQTLLGITTTKEKNNLIVCDSDKGLLKVSENGVTVLASHVTGSKLRFANDVIEASDGSLYITVSSTKFAPKAYYLDLVEGEPNGQLLRYDPSSKQVSIVLEGLYFANGVALSKHGDFVVVCESWKFRCIKHWLKLGDKRDREIFIENLPGGPDNINLAPDGSFWISLIKMNSSAVETVHSSKNRKQLLEEHPELINQLMSTGKGAAAKVAKVSANGSIIREFNDPNAKNISFVTSALEFQGNLYLASINSNFIGKLPLK</sequence>
<dbReference type="GO" id="GO:0016787">
    <property type="term" value="F:hydrolase activity"/>
    <property type="evidence" value="ECO:0007669"/>
    <property type="project" value="TreeGrafter"/>
</dbReference>
<dbReference type="Pfam" id="PF20067">
    <property type="entry name" value="SSL_N"/>
    <property type="match status" value="1"/>
</dbReference>
<dbReference type="Gene3D" id="2.120.10.30">
    <property type="entry name" value="TolB, C-terminal domain"/>
    <property type="match status" value="1"/>
</dbReference>
<reference evidence="6 7" key="1">
    <citation type="submission" date="2024-05" db="EMBL/GenBank/DDBJ databases">
        <title>Haplotype-resolved chromosome-level genome assembly of Huyou (Citrus changshanensis).</title>
        <authorList>
            <person name="Miao C."/>
            <person name="Chen W."/>
            <person name="Wu Y."/>
            <person name="Wang L."/>
            <person name="Zhao S."/>
            <person name="Grierson D."/>
            <person name="Xu C."/>
            <person name="Chen K."/>
        </authorList>
    </citation>
    <scope>NUCLEOTIDE SEQUENCE [LARGE SCALE GENOMIC DNA]</scope>
    <source>
        <strain evidence="6">01-14</strain>
        <tissue evidence="6">Leaf</tissue>
    </source>
</reference>
<accession>A0AAP0QRR6</accession>
<dbReference type="PROSITE" id="PS51257">
    <property type="entry name" value="PROKAR_LIPOPROTEIN"/>
    <property type="match status" value="1"/>
</dbReference>
<keyword evidence="7" id="KW-1185">Reference proteome</keyword>
<evidence type="ECO:0000256" key="3">
    <source>
        <dbReference type="ARBA" id="ARBA00022554"/>
    </source>
</evidence>
<dbReference type="InterPro" id="IPR011042">
    <property type="entry name" value="6-blade_b-propeller_TolB-like"/>
</dbReference>
<protein>
    <recommendedName>
        <fullName evidence="5">Strictosidine synthase conserved region domain-containing protein</fullName>
    </recommendedName>
</protein>
<gene>
    <name evidence="6" type="ORF">WN944_002396</name>
</gene>
<organism evidence="6 7">
    <name type="scientific">Citrus x changshan-huyou</name>
    <dbReference type="NCBI Taxonomy" id="2935761"/>
    <lineage>
        <taxon>Eukaryota</taxon>
        <taxon>Viridiplantae</taxon>
        <taxon>Streptophyta</taxon>
        <taxon>Embryophyta</taxon>
        <taxon>Tracheophyta</taxon>
        <taxon>Spermatophyta</taxon>
        <taxon>Magnoliopsida</taxon>
        <taxon>eudicotyledons</taxon>
        <taxon>Gunneridae</taxon>
        <taxon>Pentapetalae</taxon>
        <taxon>rosids</taxon>
        <taxon>malvids</taxon>
        <taxon>Sapindales</taxon>
        <taxon>Rutaceae</taxon>
        <taxon>Aurantioideae</taxon>
        <taxon>Citrus</taxon>
    </lineage>
</organism>